<evidence type="ECO:0000256" key="6">
    <source>
        <dbReference type="ARBA" id="ARBA00022737"/>
    </source>
</evidence>
<evidence type="ECO:0000256" key="9">
    <source>
        <dbReference type="ARBA" id="ARBA00023235"/>
    </source>
</evidence>
<evidence type="ECO:0000256" key="5">
    <source>
        <dbReference type="ARBA" id="ARBA00022729"/>
    </source>
</evidence>
<reference evidence="12" key="2">
    <citation type="submission" date="2025-09" db="UniProtKB">
        <authorList>
            <consortium name="Ensembl"/>
        </authorList>
    </citation>
    <scope>IDENTIFICATION</scope>
</reference>
<comment type="catalytic activity">
    <reaction evidence="1">
        <text>Catalyzes the rearrangement of -S-S- bonds in proteins.</text>
        <dbReference type="EC" id="5.3.4.1"/>
    </reaction>
</comment>
<dbReference type="PANTHER" id="PTHR18929:SF58">
    <property type="entry name" value="PROTEIN DISULFIDE-ISOMERASE-LIKE PROTEIN OF THE TESTIS"/>
    <property type="match status" value="1"/>
</dbReference>
<dbReference type="GO" id="GO:0005788">
    <property type="term" value="C:endoplasmic reticulum lumen"/>
    <property type="evidence" value="ECO:0007669"/>
    <property type="project" value="UniProtKB-SubCell"/>
</dbReference>
<feature type="domain" description="Thioredoxin" evidence="11">
    <location>
        <begin position="2"/>
        <end position="53"/>
    </location>
</feature>
<evidence type="ECO:0000256" key="8">
    <source>
        <dbReference type="ARBA" id="ARBA00023157"/>
    </source>
</evidence>
<accession>A0A663N9B5</accession>
<keyword evidence="8" id="KW-1015">Disulfide bond</keyword>
<keyword evidence="10" id="KW-0676">Redox-active center</keyword>
<dbReference type="Ensembl" id="ENSACUT00000021500.1">
    <property type="protein sequence ID" value="ENSACUP00000020157.1"/>
    <property type="gene ID" value="ENSACUG00000013490.1"/>
</dbReference>
<evidence type="ECO:0000256" key="10">
    <source>
        <dbReference type="ARBA" id="ARBA00023284"/>
    </source>
</evidence>
<reference evidence="12" key="1">
    <citation type="submission" date="2025-08" db="UniProtKB">
        <authorList>
            <consortium name="Ensembl"/>
        </authorList>
    </citation>
    <scope>IDENTIFICATION</scope>
</reference>
<evidence type="ECO:0000313" key="13">
    <source>
        <dbReference type="Proteomes" id="UP000472269"/>
    </source>
</evidence>
<dbReference type="AlphaFoldDB" id="A0A663N9B5"/>
<dbReference type="CDD" id="cd02961">
    <property type="entry name" value="PDI_a_family"/>
    <property type="match status" value="1"/>
</dbReference>
<dbReference type="CDD" id="cd02981">
    <property type="entry name" value="PDI_b_family"/>
    <property type="match status" value="1"/>
</dbReference>
<evidence type="ECO:0000256" key="4">
    <source>
        <dbReference type="ARBA" id="ARBA00012723"/>
    </source>
</evidence>
<sequence length="384" mass="44154">QFGKIDVTHQHDLRKEFNIREFPTVKFFVDGSREDPIDCKGVRQASAFITWVKRRTGPSTVLINSTDQAEAIINADDFVVIGFFKELHNDSVEVFCETARDVPEMPFGMTASEDVCANYGIQKNTLVVFKKVGVQKPNGRQNKLDLTRLIKTFTLDLVTEYNLETSVKIFDVPVENHIVLFTPTNSETFSAIYENYKSAAVEFRGKIMFVLVDTNETRNGRVFEYFRIRDIDVPAVRILNLTSNAKYKMPADEVTVENLKEFCQSYLNGKAKLHLSSEEIPEDWDKMPVKVLVGKNFNRIVFNKTTTVFVMFYAPWSYDCRKLLPIWDKLGEQYESRKDIIIAKIDVTANDILSVGLDRYPFFRLFPAGPGYQVRKKLNSKILL</sequence>
<keyword evidence="5" id="KW-0732">Signal</keyword>
<dbReference type="Proteomes" id="UP000472269">
    <property type="component" value="Unplaced"/>
</dbReference>
<keyword evidence="13" id="KW-1185">Reference proteome</keyword>
<feature type="domain" description="Thioredoxin" evidence="11">
    <location>
        <begin position="289"/>
        <end position="370"/>
    </location>
</feature>
<evidence type="ECO:0000256" key="7">
    <source>
        <dbReference type="ARBA" id="ARBA00022824"/>
    </source>
</evidence>
<evidence type="ECO:0000256" key="3">
    <source>
        <dbReference type="ARBA" id="ARBA00006347"/>
    </source>
</evidence>
<dbReference type="CDD" id="cd02982">
    <property type="entry name" value="PDI_b'_family"/>
    <property type="match status" value="1"/>
</dbReference>
<dbReference type="GO" id="GO:0006457">
    <property type="term" value="P:protein folding"/>
    <property type="evidence" value="ECO:0007669"/>
    <property type="project" value="TreeGrafter"/>
</dbReference>
<evidence type="ECO:0000259" key="11">
    <source>
        <dbReference type="Pfam" id="PF00085"/>
    </source>
</evidence>
<keyword evidence="9" id="KW-0413">Isomerase</keyword>
<dbReference type="FunFam" id="3.40.30.10:FF:000191">
    <property type="entry name" value="Protein disulfide isomerase like, testis expressed"/>
    <property type="match status" value="1"/>
</dbReference>
<evidence type="ECO:0000313" key="12">
    <source>
        <dbReference type="Ensembl" id="ENSACUP00000020157.1"/>
    </source>
</evidence>
<dbReference type="SUPFAM" id="SSF52833">
    <property type="entry name" value="Thioredoxin-like"/>
    <property type="match status" value="4"/>
</dbReference>
<dbReference type="InterPro" id="IPR013766">
    <property type="entry name" value="Thioredoxin_domain"/>
</dbReference>
<keyword evidence="7" id="KW-0256">Endoplasmic reticulum</keyword>
<dbReference type="EC" id="5.3.4.1" evidence="4"/>
<gene>
    <name evidence="12" type="primary">PDILT</name>
</gene>
<name>A0A663N9B5_ATHCN</name>
<dbReference type="Pfam" id="PF00085">
    <property type="entry name" value="Thioredoxin"/>
    <property type="match status" value="2"/>
</dbReference>
<dbReference type="InterPro" id="IPR036249">
    <property type="entry name" value="Thioredoxin-like_sf"/>
</dbReference>
<organism evidence="12 13">
    <name type="scientific">Athene cunicularia</name>
    <name type="common">Burrowing owl</name>
    <name type="synonym">Speotyto cunicularia</name>
    <dbReference type="NCBI Taxonomy" id="194338"/>
    <lineage>
        <taxon>Eukaryota</taxon>
        <taxon>Metazoa</taxon>
        <taxon>Chordata</taxon>
        <taxon>Craniata</taxon>
        <taxon>Vertebrata</taxon>
        <taxon>Euteleostomi</taxon>
        <taxon>Archelosauria</taxon>
        <taxon>Archosauria</taxon>
        <taxon>Dinosauria</taxon>
        <taxon>Saurischia</taxon>
        <taxon>Theropoda</taxon>
        <taxon>Coelurosauria</taxon>
        <taxon>Aves</taxon>
        <taxon>Neognathae</taxon>
        <taxon>Neoaves</taxon>
        <taxon>Telluraves</taxon>
        <taxon>Strigiformes</taxon>
        <taxon>Strigidae</taxon>
        <taxon>Athene</taxon>
    </lineage>
</organism>
<dbReference type="FunFam" id="3.40.30.10:FF:000042">
    <property type="entry name" value="protein disulfide-isomerase A2"/>
    <property type="match status" value="1"/>
</dbReference>
<dbReference type="PANTHER" id="PTHR18929">
    <property type="entry name" value="PROTEIN DISULFIDE ISOMERASE"/>
    <property type="match status" value="1"/>
</dbReference>
<proteinExistence type="inferred from homology"/>
<comment type="subcellular location">
    <subcellularLocation>
        <location evidence="2">Endoplasmic reticulum lumen</location>
    </subcellularLocation>
</comment>
<keyword evidence="6" id="KW-0677">Repeat</keyword>
<dbReference type="OMA" id="YKMTPQT"/>
<evidence type="ECO:0000256" key="2">
    <source>
        <dbReference type="ARBA" id="ARBA00004319"/>
    </source>
</evidence>
<dbReference type="Gene3D" id="3.40.30.10">
    <property type="entry name" value="Glutaredoxin"/>
    <property type="match status" value="4"/>
</dbReference>
<dbReference type="GO" id="GO:0003756">
    <property type="term" value="F:protein disulfide isomerase activity"/>
    <property type="evidence" value="ECO:0007669"/>
    <property type="project" value="UniProtKB-EC"/>
</dbReference>
<comment type="similarity">
    <text evidence="3">Belongs to the protein disulfide isomerase family.</text>
</comment>
<evidence type="ECO:0000256" key="1">
    <source>
        <dbReference type="ARBA" id="ARBA00001182"/>
    </source>
</evidence>
<dbReference type="Pfam" id="PF13848">
    <property type="entry name" value="Thioredoxin_6"/>
    <property type="match status" value="1"/>
</dbReference>
<protein>
    <recommendedName>
        <fullName evidence="4">protein disulfide-isomerase</fullName>
        <ecNumber evidence="4">5.3.4.1</ecNumber>
    </recommendedName>
</protein>